<sequence>MVVRTPPTEHGNAPTNSTAETFCSACLTSRGRPALHAAMPHQGSSEPIVQESTLEFAGLYPNGGIDLRRVRQDSIVDT</sequence>
<protein>
    <submittedName>
        <fullName evidence="1">Uncharacterized protein</fullName>
    </submittedName>
</protein>
<name>A0A1Y5Y893_KIBAR</name>
<gene>
    <name evidence="1" type="ORF">SAMN05661093_09487</name>
</gene>
<organism evidence="1 2">
    <name type="scientific">Kibdelosporangium aridum</name>
    <dbReference type="NCBI Taxonomy" id="2030"/>
    <lineage>
        <taxon>Bacteria</taxon>
        <taxon>Bacillati</taxon>
        <taxon>Actinomycetota</taxon>
        <taxon>Actinomycetes</taxon>
        <taxon>Pseudonocardiales</taxon>
        <taxon>Pseudonocardiaceae</taxon>
        <taxon>Kibdelosporangium</taxon>
    </lineage>
</organism>
<dbReference type="AlphaFoldDB" id="A0A1Y5Y893"/>
<accession>A0A1Y5Y893</accession>
<dbReference type="Proteomes" id="UP000192674">
    <property type="component" value="Unassembled WGS sequence"/>
</dbReference>
<evidence type="ECO:0000313" key="1">
    <source>
        <dbReference type="EMBL" id="SMD25909.1"/>
    </source>
</evidence>
<proteinExistence type="predicted"/>
<keyword evidence="2" id="KW-1185">Reference proteome</keyword>
<reference evidence="1 2" key="1">
    <citation type="submission" date="2017-04" db="EMBL/GenBank/DDBJ databases">
        <authorList>
            <person name="Afonso C.L."/>
            <person name="Miller P.J."/>
            <person name="Scott M.A."/>
            <person name="Spackman E."/>
            <person name="Goraichik I."/>
            <person name="Dimitrov K.M."/>
            <person name="Suarez D.L."/>
            <person name="Swayne D.E."/>
        </authorList>
    </citation>
    <scope>NUCLEOTIDE SEQUENCE [LARGE SCALE GENOMIC DNA]</scope>
    <source>
        <strain evidence="1 2">DSM 43828</strain>
    </source>
</reference>
<evidence type="ECO:0000313" key="2">
    <source>
        <dbReference type="Proteomes" id="UP000192674"/>
    </source>
</evidence>
<dbReference type="EMBL" id="FWXV01000012">
    <property type="protein sequence ID" value="SMD25909.1"/>
    <property type="molecule type" value="Genomic_DNA"/>
</dbReference>